<proteinExistence type="predicted"/>
<name>A0A9W4QRQ2_9GAMM</name>
<keyword evidence="4" id="KW-0812">Transmembrane</keyword>
<dbReference type="SUPFAM" id="SSF46689">
    <property type="entry name" value="Homeodomain-like"/>
    <property type="match status" value="1"/>
</dbReference>
<evidence type="ECO:0000313" key="6">
    <source>
        <dbReference type="EMBL" id="CAH9050260.1"/>
    </source>
</evidence>
<accession>A0A9W4QRQ2</accession>
<dbReference type="Proteomes" id="UP001152467">
    <property type="component" value="Unassembled WGS sequence"/>
</dbReference>
<keyword evidence="1" id="KW-0805">Transcription regulation</keyword>
<feature type="transmembrane region" description="Helical" evidence="4">
    <location>
        <begin position="70"/>
        <end position="88"/>
    </location>
</feature>
<dbReference type="Gene3D" id="1.10.10.60">
    <property type="entry name" value="Homeodomain-like"/>
    <property type="match status" value="2"/>
</dbReference>
<dbReference type="SMART" id="SM00342">
    <property type="entry name" value="HTH_ARAC"/>
    <property type="match status" value="1"/>
</dbReference>
<dbReference type="PROSITE" id="PS00041">
    <property type="entry name" value="HTH_ARAC_FAMILY_1"/>
    <property type="match status" value="1"/>
</dbReference>
<dbReference type="Pfam" id="PF12833">
    <property type="entry name" value="HTH_18"/>
    <property type="match status" value="1"/>
</dbReference>
<gene>
    <name evidence="6" type="primary">rhaR_2</name>
    <name evidence="7" type="synonym">rhaR_6</name>
    <name evidence="6" type="ORF">PSECIP111854_00493</name>
    <name evidence="7" type="ORF">PSECIP111951_03948</name>
</gene>
<feature type="domain" description="HTH araC/xylS-type" evidence="5">
    <location>
        <begin position="265"/>
        <end position="374"/>
    </location>
</feature>
<dbReference type="EMBL" id="CAMAPC010000002">
    <property type="protein sequence ID" value="CAH9050260.1"/>
    <property type="molecule type" value="Genomic_DNA"/>
</dbReference>
<organism evidence="6 8">
    <name type="scientific">Pseudoalteromonas holothuriae</name>
    <dbReference type="NCBI Taxonomy" id="2963714"/>
    <lineage>
        <taxon>Bacteria</taxon>
        <taxon>Pseudomonadati</taxon>
        <taxon>Pseudomonadota</taxon>
        <taxon>Gammaproteobacteria</taxon>
        <taxon>Alteromonadales</taxon>
        <taxon>Pseudoalteromonadaceae</taxon>
        <taxon>Pseudoalteromonas</taxon>
    </lineage>
</organism>
<evidence type="ECO:0000313" key="8">
    <source>
        <dbReference type="Proteomes" id="UP001152467"/>
    </source>
</evidence>
<keyword evidence="4" id="KW-0472">Membrane</keyword>
<dbReference type="InterPro" id="IPR018060">
    <property type="entry name" value="HTH_AraC"/>
</dbReference>
<evidence type="ECO:0000256" key="2">
    <source>
        <dbReference type="ARBA" id="ARBA00023125"/>
    </source>
</evidence>
<sequence length="385" mass="42981">MSIDIVPTVIYSSMMGMTIFALVDVASRDKHKQSLYLIGLLALLLVHIIGELFIYSGAYQYAPALAGLQFPIRMLLGPALYFYAFATMSPEKALPKKAHILALLGPVIVIIGMLPFIFGITSDEKLAMANPATRDPELFKIAVFTCVFSMCTFIVFTGLYLAATFKLQNQHCLQLMERFSDIEKRSMNWFKTVLVLWGFVWLFFSLDYGISFIGWTWFGSGAILHLFEALVLVIFCHFALKQPLLSDSDKGQPQSKQPRTATLDEATMALIASKLKNAMSEEALFLEEELSLKRLSDVISVSENHISETFSQCLHTNFFQFVNSYRIKQAMSLLTSTNKTVSVIAYDVGFNSKSTFNTAFKKIAGATPTAYRSQANSLSNEQTIG</sequence>
<dbReference type="InterPro" id="IPR020449">
    <property type="entry name" value="Tscrpt_reg_AraC-type_HTH"/>
</dbReference>
<keyword evidence="3" id="KW-0804">Transcription</keyword>
<dbReference type="InterPro" id="IPR018062">
    <property type="entry name" value="HTH_AraC-typ_CS"/>
</dbReference>
<evidence type="ECO:0000313" key="9">
    <source>
        <dbReference type="Proteomes" id="UP001152485"/>
    </source>
</evidence>
<keyword evidence="2" id="KW-0238">DNA-binding</keyword>
<dbReference type="Proteomes" id="UP001152485">
    <property type="component" value="Unassembled WGS sequence"/>
</dbReference>
<evidence type="ECO:0000313" key="7">
    <source>
        <dbReference type="EMBL" id="CAH9067946.1"/>
    </source>
</evidence>
<dbReference type="PANTHER" id="PTHR43280:SF29">
    <property type="entry name" value="ARAC-FAMILY TRANSCRIPTIONAL REGULATOR"/>
    <property type="match status" value="1"/>
</dbReference>
<keyword evidence="8" id="KW-1185">Reference proteome</keyword>
<reference evidence="6 9" key="1">
    <citation type="submission" date="2022-07" db="EMBL/GenBank/DDBJ databases">
        <authorList>
            <person name="Criscuolo A."/>
        </authorList>
    </citation>
    <scope>NUCLEOTIDE SEQUENCE</scope>
    <source>
        <strain evidence="9">CIP 111951</strain>
        <strain evidence="6">CIP111854</strain>
        <strain evidence="7">CIP111951</strain>
    </source>
</reference>
<evidence type="ECO:0000259" key="5">
    <source>
        <dbReference type="PROSITE" id="PS01124"/>
    </source>
</evidence>
<protein>
    <submittedName>
        <fullName evidence="6">HTH-type transcriptional activator RhaR</fullName>
    </submittedName>
</protein>
<dbReference type="GO" id="GO:0043565">
    <property type="term" value="F:sequence-specific DNA binding"/>
    <property type="evidence" value="ECO:0007669"/>
    <property type="project" value="InterPro"/>
</dbReference>
<feature type="transmembrane region" description="Helical" evidence="4">
    <location>
        <begin position="212"/>
        <end position="240"/>
    </location>
</feature>
<feature type="transmembrane region" description="Helical" evidence="4">
    <location>
        <begin position="35"/>
        <end position="58"/>
    </location>
</feature>
<feature type="transmembrane region" description="Helical" evidence="4">
    <location>
        <begin position="141"/>
        <end position="167"/>
    </location>
</feature>
<dbReference type="RefSeq" id="WP_261595267.1">
    <property type="nucleotide sequence ID" value="NZ_CAMAPC010000002.1"/>
</dbReference>
<comment type="caution">
    <text evidence="6">The sequence shown here is derived from an EMBL/GenBank/DDBJ whole genome shotgun (WGS) entry which is preliminary data.</text>
</comment>
<feature type="transmembrane region" description="Helical" evidence="4">
    <location>
        <begin position="6"/>
        <end position="23"/>
    </location>
</feature>
<dbReference type="EMBL" id="CAMAPD010000029">
    <property type="protein sequence ID" value="CAH9067946.1"/>
    <property type="molecule type" value="Genomic_DNA"/>
</dbReference>
<evidence type="ECO:0000256" key="4">
    <source>
        <dbReference type="SAM" id="Phobius"/>
    </source>
</evidence>
<feature type="transmembrane region" description="Helical" evidence="4">
    <location>
        <begin position="100"/>
        <end position="121"/>
    </location>
</feature>
<evidence type="ECO:0000256" key="1">
    <source>
        <dbReference type="ARBA" id="ARBA00023015"/>
    </source>
</evidence>
<dbReference type="GO" id="GO:0003700">
    <property type="term" value="F:DNA-binding transcription factor activity"/>
    <property type="evidence" value="ECO:0007669"/>
    <property type="project" value="InterPro"/>
</dbReference>
<dbReference type="PROSITE" id="PS01124">
    <property type="entry name" value="HTH_ARAC_FAMILY_2"/>
    <property type="match status" value="1"/>
</dbReference>
<dbReference type="PRINTS" id="PR00032">
    <property type="entry name" value="HTHARAC"/>
</dbReference>
<dbReference type="PANTHER" id="PTHR43280">
    <property type="entry name" value="ARAC-FAMILY TRANSCRIPTIONAL REGULATOR"/>
    <property type="match status" value="1"/>
</dbReference>
<dbReference type="AlphaFoldDB" id="A0A9W4QRQ2"/>
<evidence type="ECO:0000256" key="3">
    <source>
        <dbReference type="ARBA" id="ARBA00023163"/>
    </source>
</evidence>
<dbReference type="InterPro" id="IPR009057">
    <property type="entry name" value="Homeodomain-like_sf"/>
</dbReference>
<feature type="transmembrane region" description="Helical" evidence="4">
    <location>
        <begin position="188"/>
        <end position="206"/>
    </location>
</feature>
<keyword evidence="4" id="KW-1133">Transmembrane helix</keyword>